<keyword evidence="3" id="KW-0808">Transferase</keyword>
<dbReference type="GeneID" id="63687528"/>
<dbReference type="OrthoDB" id="63267at2759"/>
<feature type="region of interest" description="Disordered" evidence="7">
    <location>
        <begin position="216"/>
        <end position="243"/>
    </location>
</feature>
<dbReference type="PROSITE" id="PS50011">
    <property type="entry name" value="PROTEIN_KINASE_DOM"/>
    <property type="match status" value="1"/>
</dbReference>
<dbReference type="InterPro" id="IPR045270">
    <property type="entry name" value="STKc_AGC"/>
</dbReference>
<feature type="compositionally biased region" description="Acidic residues" evidence="7">
    <location>
        <begin position="1153"/>
        <end position="1162"/>
    </location>
</feature>
<feature type="domain" description="AGC-kinase C-terminal" evidence="9">
    <location>
        <begin position="862"/>
        <end position="965"/>
    </location>
</feature>
<keyword evidence="11" id="KW-1185">Reference proteome</keyword>
<feature type="compositionally biased region" description="Polar residues" evidence="7">
    <location>
        <begin position="35"/>
        <end position="46"/>
    </location>
</feature>
<feature type="region of interest" description="Disordered" evidence="7">
    <location>
        <begin position="1105"/>
        <end position="1180"/>
    </location>
</feature>
<keyword evidence="4" id="KW-0547">Nucleotide-binding</keyword>
<evidence type="ECO:0000256" key="4">
    <source>
        <dbReference type="ARBA" id="ARBA00022741"/>
    </source>
</evidence>
<feature type="compositionally biased region" description="Polar residues" evidence="7">
    <location>
        <begin position="216"/>
        <end position="238"/>
    </location>
</feature>
<dbReference type="FunFam" id="3.30.200.20:FF:000743">
    <property type="entry name" value="Non-specific serine/threonine protein kinase"/>
    <property type="match status" value="1"/>
</dbReference>
<dbReference type="CDD" id="cd05123">
    <property type="entry name" value="STKc_AGC"/>
    <property type="match status" value="1"/>
</dbReference>
<accession>M5G2T4</accession>
<evidence type="ECO:0000313" key="11">
    <source>
        <dbReference type="Proteomes" id="UP000030653"/>
    </source>
</evidence>
<feature type="compositionally biased region" description="Low complexity" evidence="7">
    <location>
        <begin position="69"/>
        <end position="82"/>
    </location>
</feature>
<evidence type="ECO:0000259" key="8">
    <source>
        <dbReference type="PROSITE" id="PS50011"/>
    </source>
</evidence>
<keyword evidence="1" id="KW-0723">Serine/threonine-protein kinase</keyword>
<keyword evidence="6" id="KW-0067">ATP-binding</keyword>
<feature type="compositionally biased region" description="Polar residues" evidence="7">
    <location>
        <begin position="1270"/>
        <end position="1293"/>
    </location>
</feature>
<reference evidence="10 11" key="1">
    <citation type="journal article" date="2012" name="Science">
        <title>The Paleozoic origin of enzymatic lignin decomposition reconstructed from 31 fungal genomes.</title>
        <authorList>
            <person name="Floudas D."/>
            <person name="Binder M."/>
            <person name="Riley R."/>
            <person name="Barry K."/>
            <person name="Blanchette R.A."/>
            <person name="Henrissat B."/>
            <person name="Martinez A.T."/>
            <person name="Otillar R."/>
            <person name="Spatafora J.W."/>
            <person name="Yadav J.S."/>
            <person name="Aerts A."/>
            <person name="Benoit I."/>
            <person name="Boyd A."/>
            <person name="Carlson A."/>
            <person name="Copeland A."/>
            <person name="Coutinho P.M."/>
            <person name="de Vries R.P."/>
            <person name="Ferreira P."/>
            <person name="Findley K."/>
            <person name="Foster B."/>
            <person name="Gaskell J."/>
            <person name="Glotzer D."/>
            <person name="Gorecki P."/>
            <person name="Heitman J."/>
            <person name="Hesse C."/>
            <person name="Hori C."/>
            <person name="Igarashi K."/>
            <person name="Jurgens J.A."/>
            <person name="Kallen N."/>
            <person name="Kersten P."/>
            <person name="Kohler A."/>
            <person name="Kuees U."/>
            <person name="Kumar T.K.A."/>
            <person name="Kuo A."/>
            <person name="LaButti K."/>
            <person name="Larrondo L.F."/>
            <person name="Lindquist E."/>
            <person name="Ling A."/>
            <person name="Lombard V."/>
            <person name="Lucas S."/>
            <person name="Lundell T."/>
            <person name="Martin R."/>
            <person name="McLaughlin D.J."/>
            <person name="Morgenstern I."/>
            <person name="Morin E."/>
            <person name="Murat C."/>
            <person name="Nagy L.G."/>
            <person name="Nolan M."/>
            <person name="Ohm R.A."/>
            <person name="Patyshakuliyeva A."/>
            <person name="Rokas A."/>
            <person name="Ruiz-Duenas F.J."/>
            <person name="Sabat G."/>
            <person name="Salamov A."/>
            <person name="Samejima M."/>
            <person name="Schmutz J."/>
            <person name="Slot J.C."/>
            <person name="St John F."/>
            <person name="Stenlid J."/>
            <person name="Sun H."/>
            <person name="Sun S."/>
            <person name="Syed K."/>
            <person name="Tsang A."/>
            <person name="Wiebenga A."/>
            <person name="Young D."/>
            <person name="Pisabarro A."/>
            <person name="Eastwood D.C."/>
            <person name="Martin F."/>
            <person name="Cullen D."/>
            <person name="Grigoriev I.V."/>
            <person name="Hibbett D.S."/>
        </authorList>
    </citation>
    <scope>NUCLEOTIDE SEQUENCE [LARGE SCALE GENOMIC DNA]</scope>
    <source>
        <strain evidence="10 11">DJM-731 SS1</strain>
    </source>
</reference>
<evidence type="ECO:0000259" key="9">
    <source>
        <dbReference type="PROSITE" id="PS51285"/>
    </source>
</evidence>
<organism evidence="10 11">
    <name type="scientific">Dacryopinax primogenitus (strain DJM 731)</name>
    <name type="common">Brown rot fungus</name>
    <dbReference type="NCBI Taxonomy" id="1858805"/>
    <lineage>
        <taxon>Eukaryota</taxon>
        <taxon>Fungi</taxon>
        <taxon>Dikarya</taxon>
        <taxon>Basidiomycota</taxon>
        <taxon>Agaricomycotina</taxon>
        <taxon>Dacrymycetes</taxon>
        <taxon>Dacrymycetales</taxon>
        <taxon>Dacrymycetaceae</taxon>
        <taxon>Dacryopinax</taxon>
    </lineage>
</organism>
<evidence type="ECO:0000313" key="10">
    <source>
        <dbReference type="EMBL" id="EJU02535.1"/>
    </source>
</evidence>
<feature type="region of interest" description="Disordered" evidence="7">
    <location>
        <begin position="1192"/>
        <end position="1345"/>
    </location>
</feature>
<feature type="region of interest" description="Disordered" evidence="7">
    <location>
        <begin position="969"/>
        <end position="1022"/>
    </location>
</feature>
<dbReference type="EMBL" id="JH795861">
    <property type="protein sequence ID" value="EJU02535.1"/>
    <property type="molecule type" value="Genomic_DNA"/>
</dbReference>
<sequence length="1368" mass="148909">MPGVQSPPPRAPSSPPQLPPIQIEELGVFDVEGAQKQQSINPQNGVDTLPPTAPFLSPSSSGDADEEGTSPAPTSTAPSTRPSTPPPGRRPTADTTSKKWLPVQQPSTLPSTKANGAPPSIVIAPAIEDGIWTVSVAEAKGAEGGAYTIYVKTPTHHLTLTRAVAEIQELEVKLSATLPGIKLPASPLHVTGSTLPISPTPRKRSFLTTVSRLVSPSRNATPTSFGSRARQLKSQSSGEPLPDPTAVAQYLTTLSNDPRVRTAKPWRRFVRVRTEDLESRRVERRVRRTRSDLAAHIARKTGLGGLGSSVNASLVGVSASKTAPPGKGLKEMMEESEDEDLRDENTKFVERREKAPEAEKEPEPEPVQQVVTLETALSAETQDGLETVVEVSPTTERRAEADAGVFLPLSTLATEIVSPQPQPLSPPAESPSASILPPPDASHTPTIATRPLTFTPPATPKVKPAPATHVPVPDFPHASLPPRPASADPDTAAQKERMWKRGLSHQPSETDIAETEEDEEPTDAGASAAADELFSGAEEKKGDKMKKRGKGRKIRIEDFEMLRVLGKGCAGKVLLVKYRASGTLYALKAITKRHVLAHQELQHTLTEQAVLKRMAAAGDQANPFVVKLYWSFHDREHLFLIMDFHPGGDLATQLARWGRLGRDRARFYAAEIVEGVEGLHAAGVIYRDLKPENILIGADGHIVLTDFGLSKEFPKRAALPPANGALYSAPGTPPRSTSALWQGNGYADGGFWSGGKKDRDLTSTFCGTAEYLAPEVIQALPYSYEVDWWSFGTMLYEMLTGITPFWANNHSDMYVRVLQDELMFPDDKAMDQDTKSLIRGLLQRNPALRMAEPRIKKHPYFQMIDWSHVYHKRYIPPYIPPIDPHNESDTQNFDETFLDMEPVIHDEPEESERERHDGATTDTNDTETSSVRTAGVESSAADGEEEPDVFDGYSYKARHSIILDMDEVEEEPEQAARPQEEETTSSSGIRSSGTNTDDSRFIESIAPTSLEVSPVQETVKPETEAEAVDLTKDLVVEPMLLAQDLSGETTATVSPAEAPVVEIPAPIAEALEAPVSKVETPASPVKEGLPSPVKPVTRHVEIFAPAADLREQETAPTTPIKPAGKHPRFVPRRPKEKSGIPALDRTIPHDDVFDFDDDDWDLVETPHGEESNSTQGKSLFARGVVDRYRLAVFRRPNSGKSSRTPSSGLFGGSTDRLDGTDSPTQSDSKPKRGRLSIRRSTNQFLRPKSPNPTSMSMSLSSASARPSIATVSVSNPSLSRTTPPTSFHLTPSSRESRECVNSPVSSESLDGVSRAIARGSSEHSLFSDSERPTSPNGKEKHKSLNKVKKITEQGAEKVLSLFHSQHQR</sequence>
<dbReference type="SUPFAM" id="SSF56112">
    <property type="entry name" value="Protein kinase-like (PK-like)"/>
    <property type="match status" value="1"/>
</dbReference>
<dbReference type="HOGENOM" id="CLU_007805_0_0_1"/>
<dbReference type="Pfam" id="PF00433">
    <property type="entry name" value="Pkinase_C"/>
    <property type="match status" value="1"/>
</dbReference>
<keyword evidence="5" id="KW-0418">Kinase</keyword>
<evidence type="ECO:0000256" key="1">
    <source>
        <dbReference type="ARBA" id="ARBA00022527"/>
    </source>
</evidence>
<dbReference type="RefSeq" id="XP_040629429.1">
    <property type="nucleotide sequence ID" value="XM_040772466.1"/>
</dbReference>
<evidence type="ECO:0000256" key="6">
    <source>
        <dbReference type="ARBA" id="ARBA00022840"/>
    </source>
</evidence>
<feature type="compositionally biased region" description="Acidic residues" evidence="7">
    <location>
        <begin position="511"/>
        <end position="522"/>
    </location>
</feature>
<dbReference type="InterPro" id="IPR000961">
    <property type="entry name" value="AGC-kinase_C"/>
</dbReference>
<feature type="region of interest" description="Disordered" evidence="7">
    <location>
        <begin position="417"/>
        <end position="550"/>
    </location>
</feature>
<evidence type="ECO:0008006" key="12">
    <source>
        <dbReference type="Google" id="ProtNLM"/>
    </source>
</evidence>
<dbReference type="InterPro" id="IPR017892">
    <property type="entry name" value="Pkinase_C"/>
</dbReference>
<feature type="region of interest" description="Disordered" evidence="7">
    <location>
        <begin position="907"/>
        <end position="952"/>
    </location>
</feature>
<dbReference type="GO" id="GO:0005524">
    <property type="term" value="F:ATP binding"/>
    <property type="evidence" value="ECO:0007669"/>
    <property type="project" value="UniProtKB-KW"/>
</dbReference>
<feature type="compositionally biased region" description="Polar residues" evidence="7">
    <location>
        <begin position="1322"/>
        <end position="1336"/>
    </location>
</feature>
<name>M5G2T4_DACPD</name>
<evidence type="ECO:0000256" key="3">
    <source>
        <dbReference type="ARBA" id="ARBA00022679"/>
    </source>
</evidence>
<dbReference type="STRING" id="1858805.M5G2T4"/>
<dbReference type="PROSITE" id="PS51285">
    <property type="entry name" value="AGC_KINASE_CTER"/>
    <property type="match status" value="1"/>
</dbReference>
<feature type="region of interest" description="Disordered" evidence="7">
    <location>
        <begin position="322"/>
        <end position="344"/>
    </location>
</feature>
<feature type="domain" description="Protein kinase" evidence="8">
    <location>
        <begin position="559"/>
        <end position="861"/>
    </location>
</feature>
<evidence type="ECO:0000256" key="5">
    <source>
        <dbReference type="ARBA" id="ARBA00022777"/>
    </source>
</evidence>
<dbReference type="InterPro" id="IPR000719">
    <property type="entry name" value="Prot_kinase_dom"/>
</dbReference>
<feature type="compositionally biased region" description="Polar residues" evidence="7">
    <location>
        <begin position="1198"/>
        <end position="1207"/>
    </location>
</feature>
<dbReference type="InterPro" id="IPR008271">
    <property type="entry name" value="Ser/Thr_kinase_AS"/>
</dbReference>
<dbReference type="InterPro" id="IPR011009">
    <property type="entry name" value="Kinase-like_dom_sf"/>
</dbReference>
<dbReference type="PANTHER" id="PTHR24351">
    <property type="entry name" value="RIBOSOMAL PROTEIN S6 KINASE"/>
    <property type="match status" value="1"/>
</dbReference>
<feature type="region of interest" description="Disordered" evidence="7">
    <location>
        <begin position="1"/>
        <end position="118"/>
    </location>
</feature>
<dbReference type="Gene3D" id="1.10.510.10">
    <property type="entry name" value="Transferase(Phosphotransferase) domain 1"/>
    <property type="match status" value="2"/>
</dbReference>
<dbReference type="OMA" id="DDWDFIE"/>
<evidence type="ECO:0000256" key="2">
    <source>
        <dbReference type="ARBA" id="ARBA00022553"/>
    </source>
</evidence>
<dbReference type="Proteomes" id="UP000030653">
    <property type="component" value="Unassembled WGS sequence"/>
</dbReference>
<feature type="compositionally biased region" description="Low complexity" evidence="7">
    <location>
        <begin position="1251"/>
        <end position="1269"/>
    </location>
</feature>
<feature type="compositionally biased region" description="Pro residues" evidence="7">
    <location>
        <begin position="420"/>
        <end position="429"/>
    </location>
</feature>
<dbReference type="PROSITE" id="PS00108">
    <property type="entry name" value="PROTEIN_KINASE_ST"/>
    <property type="match status" value="1"/>
</dbReference>
<feature type="compositionally biased region" description="Polar residues" evidence="7">
    <location>
        <begin position="920"/>
        <end position="932"/>
    </location>
</feature>
<feature type="compositionally biased region" description="Low complexity" evidence="7">
    <location>
        <begin position="984"/>
        <end position="994"/>
    </location>
</feature>
<dbReference type="SMART" id="SM00133">
    <property type="entry name" value="S_TK_X"/>
    <property type="match status" value="1"/>
</dbReference>
<feature type="compositionally biased region" description="Basic and acidic residues" evidence="7">
    <location>
        <begin position="907"/>
        <end position="919"/>
    </location>
</feature>
<gene>
    <name evidence="10" type="ORF">DACRYDRAFT_21614</name>
</gene>
<keyword evidence="2" id="KW-0597">Phosphoprotein</keyword>
<feature type="compositionally biased region" description="Basic residues" evidence="7">
    <location>
        <begin position="1123"/>
        <end position="1135"/>
    </location>
</feature>
<protein>
    <recommendedName>
        <fullName evidence="12">Kinase-like protein</fullName>
    </recommendedName>
</protein>
<dbReference type="Gene3D" id="3.30.200.20">
    <property type="entry name" value="Phosphorylase Kinase, domain 1"/>
    <property type="match status" value="2"/>
</dbReference>
<feature type="compositionally biased region" description="Polar residues" evidence="7">
    <location>
        <begin position="104"/>
        <end position="114"/>
    </location>
</feature>
<proteinExistence type="predicted"/>
<evidence type="ECO:0000256" key="7">
    <source>
        <dbReference type="SAM" id="MobiDB-lite"/>
    </source>
</evidence>
<dbReference type="SMART" id="SM00220">
    <property type="entry name" value="S_TKc"/>
    <property type="match status" value="1"/>
</dbReference>
<dbReference type="GO" id="GO:0004674">
    <property type="term" value="F:protein serine/threonine kinase activity"/>
    <property type="evidence" value="ECO:0007669"/>
    <property type="project" value="UniProtKB-KW"/>
</dbReference>
<dbReference type="Pfam" id="PF00069">
    <property type="entry name" value="Pkinase"/>
    <property type="match status" value="2"/>
</dbReference>
<feature type="compositionally biased region" description="Pro residues" evidence="7">
    <location>
        <begin position="1"/>
        <end position="19"/>
    </location>
</feature>